<feature type="compositionally biased region" description="Acidic residues" evidence="1">
    <location>
        <begin position="35"/>
        <end position="56"/>
    </location>
</feature>
<accession>A0A9W3BQY9</accession>
<dbReference type="PANTHER" id="PTHR48449:SF1">
    <property type="entry name" value="DUF1985 DOMAIN-CONTAINING PROTEIN"/>
    <property type="match status" value="1"/>
</dbReference>
<feature type="region of interest" description="Disordered" evidence="1">
    <location>
        <begin position="643"/>
        <end position="665"/>
    </location>
</feature>
<dbReference type="OrthoDB" id="1109756at2759"/>
<feature type="region of interest" description="Disordered" evidence="1">
    <location>
        <begin position="1"/>
        <end position="223"/>
    </location>
</feature>
<feature type="compositionally biased region" description="Acidic residues" evidence="1">
    <location>
        <begin position="112"/>
        <end position="138"/>
    </location>
</feature>
<evidence type="ECO:0000259" key="2">
    <source>
        <dbReference type="Pfam" id="PF03384"/>
    </source>
</evidence>
<dbReference type="Pfam" id="PF09331">
    <property type="entry name" value="DUF1985"/>
    <property type="match status" value="1"/>
</dbReference>
<dbReference type="RefSeq" id="XP_056841637.1">
    <property type="nucleotide sequence ID" value="XM_056985657.1"/>
</dbReference>
<feature type="compositionally biased region" description="Basic and acidic residues" evidence="1">
    <location>
        <begin position="57"/>
        <end position="76"/>
    </location>
</feature>
<organism evidence="4 5">
    <name type="scientific">Raphanus sativus</name>
    <name type="common">Radish</name>
    <name type="synonym">Raphanus raphanistrum var. sativus</name>
    <dbReference type="NCBI Taxonomy" id="3726"/>
    <lineage>
        <taxon>Eukaryota</taxon>
        <taxon>Viridiplantae</taxon>
        <taxon>Streptophyta</taxon>
        <taxon>Embryophyta</taxon>
        <taxon>Tracheophyta</taxon>
        <taxon>Spermatophyta</taxon>
        <taxon>Magnoliopsida</taxon>
        <taxon>eudicotyledons</taxon>
        <taxon>Gunneridae</taxon>
        <taxon>Pentapetalae</taxon>
        <taxon>rosids</taxon>
        <taxon>malvids</taxon>
        <taxon>Brassicales</taxon>
        <taxon>Brassicaceae</taxon>
        <taxon>Brassiceae</taxon>
        <taxon>Raphanus</taxon>
    </lineage>
</organism>
<reference evidence="4" key="1">
    <citation type="journal article" date="2019" name="Database">
        <title>The radish genome database (RadishGD): an integrated information resource for radish genomics.</title>
        <authorList>
            <person name="Yu H.J."/>
            <person name="Baek S."/>
            <person name="Lee Y.J."/>
            <person name="Cho A."/>
            <person name="Mun J.H."/>
        </authorList>
    </citation>
    <scope>NUCLEOTIDE SEQUENCE [LARGE SCALE GENOMIC DNA]</scope>
    <source>
        <strain evidence="4">cv. WK10039</strain>
    </source>
</reference>
<evidence type="ECO:0000256" key="1">
    <source>
        <dbReference type="SAM" id="MobiDB-lite"/>
    </source>
</evidence>
<dbReference type="InterPro" id="IPR015410">
    <property type="entry name" value="DUF1985"/>
</dbReference>
<evidence type="ECO:0000313" key="4">
    <source>
        <dbReference type="Proteomes" id="UP000504610"/>
    </source>
</evidence>
<feature type="domain" description="DUF287" evidence="2">
    <location>
        <begin position="522"/>
        <end position="565"/>
    </location>
</feature>
<feature type="compositionally biased region" description="Basic residues" evidence="1">
    <location>
        <begin position="1"/>
        <end position="13"/>
    </location>
</feature>
<dbReference type="KEGG" id="rsz:130494845"/>
<proteinExistence type="predicted"/>
<dbReference type="Proteomes" id="UP000504610">
    <property type="component" value="Chromosome 5"/>
</dbReference>
<feature type="domain" description="DUF1985" evidence="3">
    <location>
        <begin position="294"/>
        <end position="429"/>
    </location>
</feature>
<dbReference type="GeneID" id="130494845"/>
<name>A0A9W3BQY9_RAPSA</name>
<evidence type="ECO:0000313" key="5">
    <source>
        <dbReference type="RefSeq" id="XP_056841637.1"/>
    </source>
</evidence>
<keyword evidence="4" id="KW-1185">Reference proteome</keyword>
<feature type="compositionally biased region" description="Acidic residues" evidence="1">
    <location>
        <begin position="151"/>
        <end position="163"/>
    </location>
</feature>
<dbReference type="Pfam" id="PF03384">
    <property type="entry name" value="DUF287"/>
    <property type="match status" value="1"/>
</dbReference>
<dbReference type="InterPro" id="IPR005048">
    <property type="entry name" value="DUF287"/>
</dbReference>
<reference evidence="5" key="2">
    <citation type="submission" date="2025-08" db="UniProtKB">
        <authorList>
            <consortium name="RefSeq"/>
        </authorList>
    </citation>
    <scope>IDENTIFICATION</scope>
    <source>
        <tissue evidence="5">Leaf</tissue>
    </source>
</reference>
<sequence>MAKIRWTKKRRTKSLKDITSPPLKEATGVSQPEAESVEDGDANHNEDEDAIPNEDGDVNRNEDEENEKSHESRESPIEDANPVEENQNEEVSPGNESVDEENQNQEASHNESEDEENGNEEASENQSEEEENSEEEAANVDGNVVQREEENSKEEENSEEEAANLDGNGVQGEEENSEEQAANLDGNSRVGEEERSEEVDLGRDGGSSSETESEDSDNEALKPLGMYFQPSEYRKKIKISTRCFIDDVMKTFGELVPPITPVEKNWFVNHPQFKHIFHMPQAGNHKVMGMWMLLLRTTRIAKEKEAWFAVNGCPIRYGIREHALISGLNCQNYPLNYKEAGDTKFVRRCFGRGIIRYQDVKAKVLEGMEPSRDRLRLLVLYFLSSVLLGQTKSGNEAPPVDPFLLRAIDDQNLCRTFPWGRLSFDYMMKEIAHTMAHFDGEVKEGVIWPIPGFCLPMEMLAFEAIRELGSKFRETVDDPDPTCPRMCQTKFKQSEMKGFPLWKINKALGNTQDIDNVLAVRGEEERSLLERITEPEDNRDKDDAIVDSWMKRVAREYVVRFDDMFAEDVAAREAPPPPPQTGGNDIEANESAENSVQLKEILEAVKKFREDVGERMDRMENKVGEVDLRLAVSKAYIHEQIALGKRSNQERPDKEVGCNKRSKKK</sequence>
<dbReference type="PANTHER" id="PTHR48449">
    <property type="entry name" value="DUF1985 DOMAIN-CONTAINING PROTEIN"/>
    <property type="match status" value="1"/>
</dbReference>
<gene>
    <name evidence="5" type="primary">LOC130494845</name>
</gene>
<protein>
    <submittedName>
        <fullName evidence="5">Uncharacterized protein At3g43530-like</fullName>
    </submittedName>
</protein>
<evidence type="ECO:0000259" key="3">
    <source>
        <dbReference type="Pfam" id="PF09331"/>
    </source>
</evidence>
<feature type="compositionally biased region" description="Basic and acidic residues" evidence="1">
    <location>
        <begin position="190"/>
        <end position="203"/>
    </location>
</feature>
<dbReference type="AlphaFoldDB" id="A0A9W3BQY9"/>
<feature type="compositionally biased region" description="Basic and acidic residues" evidence="1">
    <location>
        <begin position="647"/>
        <end position="658"/>
    </location>
</feature>